<keyword evidence="4" id="KW-1185">Reference proteome</keyword>
<dbReference type="InterPro" id="IPR029024">
    <property type="entry name" value="TerB-like"/>
</dbReference>
<feature type="transmembrane region" description="Helical" evidence="2">
    <location>
        <begin position="257"/>
        <end position="279"/>
    </location>
</feature>
<keyword evidence="2" id="KW-1133">Transmembrane helix</keyword>
<dbReference type="CDD" id="cd07177">
    <property type="entry name" value="terB_like"/>
    <property type="match status" value="1"/>
</dbReference>
<sequence length="355" mass="38281">MNQPNFWESIAKTAANLGETVSNAASEVSKAAAETAAKASETVTNTAQQVTQTVTEMTKGSEDLQTNQSLDLAKVAESDRIAFYGALFAIATADNHLDKEEMDLIFGIMDLEGMSESAKRQVQSYIIEPPLLENCLKSLSNADDSLRFGLMINLIDTAWADDELDPNEAKAIQLAQQELRITDSQVKAIEKFIQEMRKIRIRGLNDNYAADAAKTAAAGLSSVGIPIAAVYFSGSVIGLSAAGITSGLAALGLGFGMVPGIGIAVILGAGIFWGVSTLLDTGGNRAKEEEMKQRERKAQLVIENLQGALNNLIERIETLQKAAADVETNREAIRILTEKMRYLQQLLAKRKQAEV</sequence>
<evidence type="ECO:0000313" key="4">
    <source>
        <dbReference type="Proteomes" id="UP001576774"/>
    </source>
</evidence>
<dbReference type="EMBL" id="JBHFNQ010000068">
    <property type="protein sequence ID" value="MFB2877077.1"/>
    <property type="molecule type" value="Genomic_DNA"/>
</dbReference>
<proteinExistence type="predicted"/>
<feature type="coiled-coil region" evidence="1">
    <location>
        <begin position="284"/>
        <end position="329"/>
    </location>
</feature>
<protein>
    <recommendedName>
        <fullName evidence="5">Co-chaperone DjlA N-terminal domain-containing protein</fullName>
    </recommendedName>
</protein>
<reference evidence="3 4" key="1">
    <citation type="submission" date="2024-09" db="EMBL/GenBank/DDBJ databases">
        <title>Floridaenema gen nov. (Aerosakkonemataceae, Aerosakkonematales ord. nov., Cyanobacteria) from benthic tropical and subtropical fresh waters, with the description of four new species.</title>
        <authorList>
            <person name="Moretto J.A."/>
            <person name="Berthold D.E."/>
            <person name="Lefler F.W."/>
            <person name="Huang I.-S."/>
            <person name="Laughinghouse H. IV."/>
        </authorList>
    </citation>
    <scope>NUCLEOTIDE SEQUENCE [LARGE SCALE GENOMIC DNA]</scope>
    <source>
        <strain evidence="3 4">BLCC-F46</strain>
    </source>
</reference>
<name>A0ABV4X3R6_9CYAN</name>
<evidence type="ECO:0008006" key="5">
    <source>
        <dbReference type="Google" id="ProtNLM"/>
    </source>
</evidence>
<dbReference type="RefSeq" id="WP_413270188.1">
    <property type="nucleotide sequence ID" value="NZ_JBHFNQ010000068.1"/>
</dbReference>
<dbReference type="Proteomes" id="UP001576774">
    <property type="component" value="Unassembled WGS sequence"/>
</dbReference>
<dbReference type="Gene3D" id="1.10.3680.10">
    <property type="entry name" value="TerB-like"/>
    <property type="match status" value="1"/>
</dbReference>
<accession>A0ABV4X3R6</accession>
<dbReference type="SUPFAM" id="SSF158682">
    <property type="entry name" value="TerB-like"/>
    <property type="match status" value="1"/>
</dbReference>
<gene>
    <name evidence="3" type="ORF">ACE1CC_09315</name>
</gene>
<evidence type="ECO:0000313" key="3">
    <source>
        <dbReference type="EMBL" id="MFB2877077.1"/>
    </source>
</evidence>
<evidence type="ECO:0000256" key="1">
    <source>
        <dbReference type="SAM" id="Coils"/>
    </source>
</evidence>
<keyword evidence="2" id="KW-0472">Membrane</keyword>
<keyword evidence="1" id="KW-0175">Coiled coil</keyword>
<organism evidence="3 4">
    <name type="scientific">Floridaenema aerugineum BLCC-F46</name>
    <dbReference type="NCBI Taxonomy" id="3153654"/>
    <lineage>
        <taxon>Bacteria</taxon>
        <taxon>Bacillati</taxon>
        <taxon>Cyanobacteriota</taxon>
        <taxon>Cyanophyceae</taxon>
        <taxon>Oscillatoriophycideae</taxon>
        <taxon>Aerosakkonematales</taxon>
        <taxon>Aerosakkonemataceae</taxon>
        <taxon>Floridanema</taxon>
        <taxon>Floridanema aerugineum</taxon>
    </lineage>
</organism>
<keyword evidence="2" id="KW-0812">Transmembrane</keyword>
<evidence type="ECO:0000256" key="2">
    <source>
        <dbReference type="SAM" id="Phobius"/>
    </source>
</evidence>
<comment type="caution">
    <text evidence="3">The sequence shown here is derived from an EMBL/GenBank/DDBJ whole genome shotgun (WGS) entry which is preliminary data.</text>
</comment>